<feature type="domain" description="Gelsolin-like" evidence="11">
    <location>
        <begin position="1313"/>
        <end position="1382"/>
    </location>
</feature>
<dbReference type="InterPro" id="IPR036180">
    <property type="entry name" value="Gelsolin-like_dom_sf"/>
</dbReference>
<keyword evidence="7" id="KW-0653">Protein transport</keyword>
<evidence type="ECO:0000259" key="12">
    <source>
        <dbReference type="Pfam" id="PF04810"/>
    </source>
</evidence>
<dbReference type="InterPro" id="IPR009360">
    <property type="entry name" value="Isy1"/>
</dbReference>
<evidence type="ECO:0000256" key="8">
    <source>
        <dbReference type="ARBA" id="ARBA00023242"/>
    </source>
</evidence>
<keyword evidence="9" id="KW-0968">Cytoplasmic vesicle</keyword>
<dbReference type="GO" id="GO:0005634">
    <property type="term" value="C:nucleus"/>
    <property type="evidence" value="ECO:0007669"/>
    <property type="project" value="UniProtKB-SubCell"/>
</dbReference>
<comment type="caution">
    <text evidence="16">The sequence shown here is derived from an EMBL/GenBank/DDBJ whole genome shotgun (WGS) entry which is preliminary data.</text>
</comment>
<feature type="domain" description="Sec23/Sec24 helical" evidence="14">
    <location>
        <begin position="1193"/>
        <end position="1294"/>
    </location>
</feature>
<feature type="region of interest" description="Disordered" evidence="10">
    <location>
        <begin position="300"/>
        <end position="347"/>
    </location>
</feature>
<comment type="similarity">
    <text evidence="5">Belongs to the SEC23/SEC24 family. SEC24 subfamily.</text>
</comment>
<keyword evidence="6" id="KW-0813">Transport</keyword>
<dbReference type="Pfam" id="PF06246">
    <property type="entry name" value="Isy1"/>
    <property type="match status" value="1"/>
</dbReference>
<dbReference type="InterPro" id="IPR050550">
    <property type="entry name" value="SEC23_SEC24_subfamily"/>
</dbReference>
<feature type="compositionally biased region" description="Polar residues" evidence="10">
    <location>
        <begin position="470"/>
        <end position="484"/>
    </location>
</feature>
<evidence type="ECO:0000256" key="7">
    <source>
        <dbReference type="ARBA" id="ARBA00022927"/>
    </source>
</evidence>
<dbReference type="InterPro" id="IPR029006">
    <property type="entry name" value="ADF-H/Gelsolin-like_dom_sf"/>
</dbReference>
<dbReference type="Pfam" id="PF04811">
    <property type="entry name" value="Sec23_trunk"/>
    <property type="match status" value="1"/>
</dbReference>
<dbReference type="GO" id="GO:0008270">
    <property type="term" value="F:zinc ion binding"/>
    <property type="evidence" value="ECO:0007669"/>
    <property type="project" value="InterPro"/>
</dbReference>
<dbReference type="PANTHER" id="PTHR13803:SF4">
    <property type="entry name" value="SECRETORY 24CD, ISOFORM C"/>
    <property type="match status" value="1"/>
</dbReference>
<dbReference type="FunFam" id="1.10.287.660:FF:000001">
    <property type="entry name" value="pre-mRNA-splicing factor ISY1 homolog"/>
    <property type="match status" value="1"/>
</dbReference>
<accession>A0AAN9TN76</accession>
<name>A0AAN9TN76_9HEMI</name>
<dbReference type="InterPro" id="IPR029012">
    <property type="entry name" value="Helix_hairpin_bin_sf"/>
</dbReference>
<dbReference type="Pfam" id="PF08033">
    <property type="entry name" value="Sec23_BS"/>
    <property type="match status" value="1"/>
</dbReference>
<evidence type="ECO:0000259" key="13">
    <source>
        <dbReference type="Pfam" id="PF04811"/>
    </source>
</evidence>
<dbReference type="InterPro" id="IPR036465">
    <property type="entry name" value="vWFA_dom_sf"/>
</dbReference>
<dbReference type="Gene3D" id="2.30.30.380">
    <property type="entry name" value="Zn-finger domain of Sec23/24"/>
    <property type="match status" value="1"/>
</dbReference>
<feature type="region of interest" description="Disordered" evidence="10">
    <location>
        <begin position="363"/>
        <end position="645"/>
    </location>
</feature>
<dbReference type="FunFam" id="3.40.50.410:FF:000020">
    <property type="entry name" value="protein transport protein Sec24D isoform X1"/>
    <property type="match status" value="1"/>
</dbReference>
<dbReference type="InterPro" id="IPR006896">
    <property type="entry name" value="Sec23/24_trunk_dom"/>
</dbReference>
<evidence type="ECO:0008006" key="18">
    <source>
        <dbReference type="Google" id="ProtNLM"/>
    </source>
</evidence>
<dbReference type="InterPro" id="IPR012990">
    <property type="entry name" value="Beta-sandwich_Sec23_24"/>
</dbReference>
<reference evidence="16 17" key="1">
    <citation type="submission" date="2024-03" db="EMBL/GenBank/DDBJ databases">
        <title>Adaptation during the transition from Ophiocordyceps entomopathogen to insect associate is accompanied by gene loss and intensified selection.</title>
        <authorList>
            <person name="Ward C.M."/>
            <person name="Onetto C.A."/>
            <person name="Borneman A.R."/>
        </authorList>
    </citation>
    <scope>NUCLEOTIDE SEQUENCE [LARGE SCALE GENOMIC DNA]</scope>
    <source>
        <strain evidence="16">AWRI1</strain>
        <tissue evidence="16">Single Adult Female</tissue>
    </source>
</reference>
<dbReference type="Gene3D" id="1.10.287.660">
    <property type="entry name" value="Helix hairpin bin"/>
    <property type="match status" value="1"/>
</dbReference>
<feature type="compositionally biased region" description="Polar residues" evidence="10">
    <location>
        <begin position="324"/>
        <end position="347"/>
    </location>
</feature>
<dbReference type="PANTHER" id="PTHR13803">
    <property type="entry name" value="SEC24-RELATED PROTEIN"/>
    <property type="match status" value="1"/>
</dbReference>
<dbReference type="EMBL" id="JBBCAQ010000034">
    <property type="protein sequence ID" value="KAK7580252.1"/>
    <property type="molecule type" value="Genomic_DNA"/>
</dbReference>
<comment type="similarity">
    <text evidence="4">Belongs to the ISY1 family.</text>
</comment>
<dbReference type="Gene3D" id="3.40.50.410">
    <property type="entry name" value="von Willebrand factor, type A domain"/>
    <property type="match status" value="1"/>
</dbReference>
<dbReference type="InterPro" id="IPR036175">
    <property type="entry name" value="Sec23/24_helical_dom_sf"/>
</dbReference>
<feature type="compositionally biased region" description="Polar residues" evidence="10">
    <location>
        <begin position="439"/>
        <end position="461"/>
    </location>
</feature>
<evidence type="ECO:0000256" key="1">
    <source>
        <dbReference type="ARBA" id="ARBA00004123"/>
    </source>
</evidence>
<evidence type="ECO:0000256" key="4">
    <source>
        <dbReference type="ARBA" id="ARBA00007002"/>
    </source>
</evidence>
<sequence length="1450" mass="162360">MQRYDDDQLWQNILLQQYAMSRTTLARWRAAQVQQDKSTFDRDRRPYLATECNDLSKAEKWRLQIIREIARKVSQIQNAGLGEFRIRDLNDEINKLIREKGHWEAQIKELGGKDYARIGPRMFDNEGREVPGNRGYKYFGAAKDLPGVRELFEQEPPAPARKTRTELMREVDADYYGYRDDDDGILVQFERVEEKKVFENAVKAWHEKKEKNAQLGVVEHYSDDDDLYVVEDDEESPQDENQNKNADQEKFIAHVSVPSQKDIEQALLMRKKQELLEKRSRFNDKHNLDTMNIDSYNHQLQQNQKQPIQQQQPSFYSDPRYMTSHASSDASVVSQPPINPPSYANPNQLAQHVNKMSLQDEQYHPNSQFAPPLRPEERNGTNGFAYHDHTSRSDQRFGYTETTGTPNQMTAASQPQFKPNASFPPPPTAGSISGHGYPPSSQNGVSQFTSSTDSTPNQVSPGHQIGHPGQQFSPPGNQVASSGHQVAPSGHQVAPPGHQVAPPGHQVAPLGHQVAPPGHQAALLGQGVPPRISSYGPPRPSSGSAFSPVTAPPSATTPMGYPSMGLAAPPQQMQPPPSSMQPPSQFSRTAYTHPPQNSGGAYPPSPGFPPTAGAPAPHMNRGYENHADESAQYPQPPMARHPEASPYNHIQQGMQQPMQAQYQRKLDPDQMPNPIQVMQEDQVQRGTDPFITNQPGMAPPLVTTSFTVQDEGNANPRFMRSTMYSVPCAIDMMKQADIPFSLVITPFATLASGEEHPPVVNTGDLGPVRCVRCKAYINSFVKFIDGGRRFVCALCSAVTEVPSQYFQHLDHTGYRVDRYERPELLFGAYEFTVNKDYCKDGEIPNIPAFIFIIDVSYNNVKSGLVRLLCENLVDIIQNYLPTDERASENHYGRRIRVGFITYDTTVHFYNIKACLGQSQMMIVGDVDDMFVPLVDGFLCDPIESQVVIDSLMQQIPSTFGQTRETDTIMLPAVRAGLEALKAAKCAGKLLIFHSSLPTGNAPGKLTNREDRKLLATEKEKAVLTPQNSSYSSLAQECVNNGCSVDLFVLNNSHVDLATIGQLPKVTGGEIFKYTYFQADVDGDRLLNDVKQNLQRQIAFDTVMRVRTSTGVRPIAFFGNLHMSNTTDIELASVNADKSVAVEIKHDDKLNEEDLVFVQVAILYTSCFGERRVRILNLSLRTCTQLADLYRSCDLDTLVNYWSKAAVSKLLEGTPRQVRESLISRSVRILACYRKLCANPSSPGQLILPECMKLLPLYVNCLLKSDAISGGSDMTVDDRYFMMQAVNIMDIPSSLNYFYPRLLPLVECALDEIPAPIRCTSYKLSSNEAYLLENGIYMFLWLGSKLPNEWIANVFGVSDVAQIGSNIFKLPEFDNAYSRKIHSVMAHVQSERRRSMKLTIVREHDKMEIVFRRFLVEDGTPGVATSGDNFAHAPYVDFLCQMHKEIRNTLS</sequence>
<feature type="domain" description="Zinc finger Sec23/Sec24-type" evidence="12">
    <location>
        <begin position="767"/>
        <end position="805"/>
    </location>
</feature>
<comment type="subcellular location">
    <subcellularLocation>
        <location evidence="2">Cytoplasmic vesicle</location>
        <location evidence="2">COPII-coated vesicle membrane</location>
        <topology evidence="2">Peripheral membrane protein</topology>
        <orientation evidence="2">Cytoplasmic side</orientation>
    </subcellularLocation>
    <subcellularLocation>
        <location evidence="3">Endoplasmic reticulum membrane</location>
        <topology evidence="3">Peripheral membrane protein</topology>
        <orientation evidence="3">Cytoplasmic side</orientation>
    </subcellularLocation>
    <subcellularLocation>
        <location evidence="1">Nucleus</location>
    </subcellularLocation>
</comment>
<dbReference type="SUPFAM" id="SSF140102">
    <property type="entry name" value="ISY1 domain-like"/>
    <property type="match status" value="1"/>
</dbReference>
<dbReference type="GO" id="GO:0070971">
    <property type="term" value="C:endoplasmic reticulum exit site"/>
    <property type="evidence" value="ECO:0007669"/>
    <property type="project" value="TreeGrafter"/>
</dbReference>
<dbReference type="Pfam" id="PF00626">
    <property type="entry name" value="Gelsolin"/>
    <property type="match status" value="1"/>
</dbReference>
<dbReference type="Proteomes" id="UP001367676">
    <property type="component" value="Unassembled WGS sequence"/>
</dbReference>
<feature type="compositionally biased region" description="Low complexity" evidence="10">
    <location>
        <begin position="300"/>
        <end position="312"/>
    </location>
</feature>
<evidence type="ECO:0000256" key="6">
    <source>
        <dbReference type="ARBA" id="ARBA00022448"/>
    </source>
</evidence>
<dbReference type="GO" id="GO:0000350">
    <property type="term" value="P:generation of catalytic spliceosome for second transesterification step"/>
    <property type="evidence" value="ECO:0007669"/>
    <property type="project" value="InterPro"/>
</dbReference>
<keyword evidence="17" id="KW-1185">Reference proteome</keyword>
<gene>
    <name evidence="16" type="ORF">V9T40_000881</name>
</gene>
<dbReference type="InterPro" id="IPR007123">
    <property type="entry name" value="Gelsolin-like_dom"/>
</dbReference>
<dbReference type="Pfam" id="PF04815">
    <property type="entry name" value="Sec23_helical"/>
    <property type="match status" value="1"/>
</dbReference>
<dbReference type="Gene3D" id="2.60.40.1670">
    <property type="entry name" value="beta-sandwich domain of Sec23/24"/>
    <property type="match status" value="1"/>
</dbReference>
<dbReference type="InterPro" id="IPR006895">
    <property type="entry name" value="Znf_Sec23_Sec24"/>
</dbReference>
<evidence type="ECO:0000256" key="10">
    <source>
        <dbReference type="SAM" id="MobiDB-lite"/>
    </source>
</evidence>
<dbReference type="SUPFAM" id="SSF53300">
    <property type="entry name" value="vWA-like"/>
    <property type="match status" value="1"/>
</dbReference>
<feature type="domain" description="Sec23/Sec24 beta-sandwich" evidence="15">
    <location>
        <begin position="1098"/>
        <end position="1181"/>
    </location>
</feature>
<evidence type="ECO:0000256" key="9">
    <source>
        <dbReference type="ARBA" id="ARBA00023329"/>
    </source>
</evidence>
<evidence type="ECO:0000256" key="5">
    <source>
        <dbReference type="ARBA" id="ARBA00008334"/>
    </source>
</evidence>
<dbReference type="InterPro" id="IPR006900">
    <property type="entry name" value="Sec23/24_helical_dom"/>
</dbReference>
<feature type="compositionally biased region" description="Polar residues" evidence="10">
    <location>
        <begin position="586"/>
        <end position="598"/>
    </location>
</feature>
<dbReference type="Pfam" id="PF04810">
    <property type="entry name" value="zf-Sec23_Sec24"/>
    <property type="match status" value="1"/>
</dbReference>
<dbReference type="SUPFAM" id="SSF81811">
    <property type="entry name" value="Helical domain of Sec23/24"/>
    <property type="match status" value="1"/>
</dbReference>
<dbReference type="SUPFAM" id="SSF82919">
    <property type="entry name" value="Zn-finger domain of Sec23/24"/>
    <property type="match status" value="1"/>
</dbReference>
<keyword evidence="8" id="KW-0539">Nucleus</keyword>
<dbReference type="SUPFAM" id="SSF82754">
    <property type="entry name" value="C-terminal, gelsolin-like domain of Sec23/24"/>
    <property type="match status" value="1"/>
</dbReference>
<protein>
    <recommendedName>
        <fullName evidence="18">Protein transport protein Sec24C</fullName>
    </recommendedName>
</protein>
<dbReference type="GO" id="GO:0030127">
    <property type="term" value="C:COPII vesicle coat"/>
    <property type="evidence" value="ECO:0007669"/>
    <property type="project" value="InterPro"/>
</dbReference>
<evidence type="ECO:0000259" key="15">
    <source>
        <dbReference type="Pfam" id="PF08033"/>
    </source>
</evidence>
<evidence type="ECO:0000313" key="17">
    <source>
        <dbReference type="Proteomes" id="UP001367676"/>
    </source>
</evidence>
<dbReference type="CDD" id="cd01479">
    <property type="entry name" value="Sec24-like"/>
    <property type="match status" value="1"/>
</dbReference>
<evidence type="ECO:0000259" key="11">
    <source>
        <dbReference type="Pfam" id="PF00626"/>
    </source>
</evidence>
<dbReference type="InterPro" id="IPR036174">
    <property type="entry name" value="Znf_Sec23_Sec24_sf"/>
</dbReference>
<proteinExistence type="inferred from homology"/>
<dbReference type="Gene3D" id="3.40.20.10">
    <property type="entry name" value="Severin"/>
    <property type="match status" value="1"/>
</dbReference>
<dbReference type="GO" id="GO:0000149">
    <property type="term" value="F:SNARE binding"/>
    <property type="evidence" value="ECO:0007669"/>
    <property type="project" value="TreeGrafter"/>
</dbReference>
<dbReference type="InterPro" id="IPR037200">
    <property type="entry name" value="Isy1_sf"/>
</dbReference>
<feature type="compositionally biased region" description="Basic and acidic residues" evidence="10">
    <location>
        <begin position="386"/>
        <end position="395"/>
    </location>
</feature>
<dbReference type="GO" id="GO:0090110">
    <property type="term" value="P:COPII-coated vesicle cargo loading"/>
    <property type="evidence" value="ECO:0007669"/>
    <property type="project" value="TreeGrafter"/>
</dbReference>
<feature type="compositionally biased region" description="Low complexity" evidence="10">
    <location>
        <begin position="529"/>
        <end position="558"/>
    </location>
</feature>
<evidence type="ECO:0000256" key="3">
    <source>
        <dbReference type="ARBA" id="ARBA00004397"/>
    </source>
</evidence>
<dbReference type="SUPFAM" id="SSF81995">
    <property type="entry name" value="beta-sandwich domain of Sec23/24"/>
    <property type="match status" value="1"/>
</dbReference>
<dbReference type="InterPro" id="IPR041742">
    <property type="entry name" value="Sec24-like_trunk_dom"/>
</dbReference>
<feature type="domain" description="Sec23/Sec24 trunk" evidence="13">
    <location>
        <begin position="844"/>
        <end position="1092"/>
    </location>
</feature>
<evidence type="ECO:0000259" key="14">
    <source>
        <dbReference type="Pfam" id="PF04815"/>
    </source>
</evidence>
<dbReference type="GO" id="GO:0006886">
    <property type="term" value="P:intracellular protein transport"/>
    <property type="evidence" value="ECO:0007669"/>
    <property type="project" value="InterPro"/>
</dbReference>
<organism evidence="16 17">
    <name type="scientific">Parthenolecanium corni</name>
    <dbReference type="NCBI Taxonomy" id="536013"/>
    <lineage>
        <taxon>Eukaryota</taxon>
        <taxon>Metazoa</taxon>
        <taxon>Ecdysozoa</taxon>
        <taxon>Arthropoda</taxon>
        <taxon>Hexapoda</taxon>
        <taxon>Insecta</taxon>
        <taxon>Pterygota</taxon>
        <taxon>Neoptera</taxon>
        <taxon>Paraneoptera</taxon>
        <taxon>Hemiptera</taxon>
        <taxon>Sternorrhyncha</taxon>
        <taxon>Coccoidea</taxon>
        <taxon>Coccidae</taxon>
        <taxon>Parthenolecanium</taxon>
    </lineage>
</organism>
<feature type="compositionally biased region" description="Polar residues" evidence="10">
    <location>
        <begin position="400"/>
        <end position="419"/>
    </location>
</feature>
<dbReference type="Gene3D" id="1.20.120.730">
    <property type="entry name" value="Sec23/Sec24 helical domain"/>
    <property type="match status" value="1"/>
</dbReference>
<evidence type="ECO:0000256" key="2">
    <source>
        <dbReference type="ARBA" id="ARBA00004299"/>
    </source>
</evidence>
<dbReference type="GO" id="GO:0005789">
    <property type="term" value="C:endoplasmic reticulum membrane"/>
    <property type="evidence" value="ECO:0007669"/>
    <property type="project" value="UniProtKB-SubCell"/>
</dbReference>
<evidence type="ECO:0000313" key="16">
    <source>
        <dbReference type="EMBL" id="KAK7580252.1"/>
    </source>
</evidence>